<dbReference type="PANTHER" id="PTHR14136:SF17">
    <property type="entry name" value="BTB_POZ DOMAIN-CONTAINING PROTEIN KCTD9"/>
    <property type="match status" value="1"/>
</dbReference>
<keyword evidence="2" id="KW-1185">Reference proteome</keyword>
<proteinExistence type="predicted"/>
<organism evidence="1 2">
    <name type="scientific">Nocardia carnea</name>
    <dbReference type="NCBI Taxonomy" id="37328"/>
    <lineage>
        <taxon>Bacteria</taxon>
        <taxon>Bacillati</taxon>
        <taxon>Actinomycetota</taxon>
        <taxon>Actinomycetes</taxon>
        <taxon>Mycobacteriales</taxon>
        <taxon>Nocardiaceae</taxon>
        <taxon>Nocardia</taxon>
    </lineage>
</organism>
<dbReference type="RefSeq" id="WP_033242927.1">
    <property type="nucleotide sequence ID" value="NZ_JBIRUQ010000003.1"/>
</dbReference>
<comment type="caution">
    <text evidence="1">The sequence shown here is derived from an EMBL/GenBank/DDBJ whole genome shotgun (WGS) entry which is preliminary data.</text>
</comment>
<dbReference type="PANTHER" id="PTHR14136">
    <property type="entry name" value="BTB_POZ DOMAIN-CONTAINING PROTEIN KCTD9"/>
    <property type="match status" value="1"/>
</dbReference>
<evidence type="ECO:0000313" key="1">
    <source>
        <dbReference type="EMBL" id="MFI1461876.1"/>
    </source>
</evidence>
<dbReference type="Gene3D" id="2.160.20.80">
    <property type="entry name" value="E3 ubiquitin-protein ligase SopA"/>
    <property type="match status" value="1"/>
</dbReference>
<gene>
    <name evidence="1" type="ORF">ACH4WX_14265</name>
</gene>
<dbReference type="InterPro" id="IPR051082">
    <property type="entry name" value="Pentapeptide-BTB/POZ_domain"/>
</dbReference>
<dbReference type="Proteomes" id="UP001611263">
    <property type="component" value="Unassembled WGS sequence"/>
</dbReference>
<dbReference type="EMBL" id="JBIRUQ010000003">
    <property type="protein sequence ID" value="MFI1461876.1"/>
    <property type="molecule type" value="Genomic_DNA"/>
</dbReference>
<dbReference type="InterPro" id="IPR001646">
    <property type="entry name" value="5peptide_repeat"/>
</dbReference>
<accession>A0ABW7TLJ8</accession>
<dbReference type="SUPFAM" id="SSF141571">
    <property type="entry name" value="Pentapeptide repeat-like"/>
    <property type="match status" value="1"/>
</dbReference>
<sequence length="245" mass="25822">MTAFGTLIASFAAVGALYYSNSTLNATNDQLELARRTAQSEQIKSATEQLDSDKESVRLGGIYLIERLAQDSADDRAALRRLLEAFVRTETPHGSCALKVPAPVDIQAALEVITKYTALPDTSNIDLGATCLNDLFLPSPDFSGAILAGSNLSRGGLGGADFSGTALSHTDFTDTVLDSADFRGAILLNANLTGTYLRAADLSGALLYGADLTDAFLGDANLTGVIYDDKTRWPPGFVPPPSSQP</sequence>
<name>A0ABW7TLJ8_9NOCA</name>
<evidence type="ECO:0000313" key="2">
    <source>
        <dbReference type="Proteomes" id="UP001611263"/>
    </source>
</evidence>
<dbReference type="Pfam" id="PF00805">
    <property type="entry name" value="Pentapeptide"/>
    <property type="match status" value="1"/>
</dbReference>
<protein>
    <submittedName>
        <fullName evidence="1">Pentapeptide repeat-containing protein</fullName>
    </submittedName>
</protein>
<reference evidence="1 2" key="1">
    <citation type="submission" date="2024-10" db="EMBL/GenBank/DDBJ databases">
        <title>The Natural Products Discovery Center: Release of the First 8490 Sequenced Strains for Exploring Actinobacteria Biosynthetic Diversity.</title>
        <authorList>
            <person name="Kalkreuter E."/>
            <person name="Kautsar S.A."/>
            <person name="Yang D."/>
            <person name="Bader C.D."/>
            <person name="Teijaro C.N."/>
            <person name="Fluegel L."/>
            <person name="Davis C.M."/>
            <person name="Simpson J.R."/>
            <person name="Lauterbach L."/>
            <person name="Steele A.D."/>
            <person name="Gui C."/>
            <person name="Meng S."/>
            <person name="Li G."/>
            <person name="Viehrig K."/>
            <person name="Ye F."/>
            <person name="Su P."/>
            <person name="Kiefer A.F."/>
            <person name="Nichols A."/>
            <person name="Cepeda A.J."/>
            <person name="Yan W."/>
            <person name="Fan B."/>
            <person name="Jiang Y."/>
            <person name="Adhikari A."/>
            <person name="Zheng C.-J."/>
            <person name="Schuster L."/>
            <person name="Cowan T.M."/>
            <person name="Smanski M.J."/>
            <person name="Chevrette M.G."/>
            <person name="De Carvalho L.P.S."/>
            <person name="Shen B."/>
        </authorList>
    </citation>
    <scope>NUCLEOTIDE SEQUENCE [LARGE SCALE GENOMIC DNA]</scope>
    <source>
        <strain evidence="1 2">NPDC020568</strain>
    </source>
</reference>